<reference evidence="2" key="1">
    <citation type="submission" date="2023-03" db="EMBL/GenBank/DDBJ databases">
        <title>Multiphase analysis and comparison of six strains from genera Psychromarinibacter, Lutimaribacter, and Maritimibacter, including a novel species: Psychromarinibacter sediminicola sp. nov.</title>
        <authorList>
            <person name="Wang Y.-H."/>
            <person name="Ye M.-Q."/>
            <person name="Du Z.-J."/>
        </authorList>
    </citation>
    <scope>NUCLEOTIDE SEQUENCE</scope>
    <source>
        <strain evidence="2">C21-152</strain>
    </source>
</reference>
<dbReference type="EMBL" id="JARGYC010000100">
    <property type="protein sequence ID" value="MDF0603526.1"/>
    <property type="molecule type" value="Genomic_DNA"/>
</dbReference>
<dbReference type="Pfam" id="PF10011">
    <property type="entry name" value="DUF2254"/>
    <property type="match status" value="1"/>
</dbReference>
<organism evidence="2 3">
    <name type="scientific">Psychromarinibacter sediminicola</name>
    <dbReference type="NCBI Taxonomy" id="3033385"/>
    <lineage>
        <taxon>Bacteria</taxon>
        <taxon>Pseudomonadati</taxon>
        <taxon>Pseudomonadota</taxon>
        <taxon>Alphaproteobacteria</taxon>
        <taxon>Rhodobacterales</taxon>
        <taxon>Paracoccaceae</taxon>
        <taxon>Psychromarinibacter</taxon>
    </lineage>
</organism>
<proteinExistence type="predicted"/>
<name>A0AAE3NX01_9RHOB</name>
<comment type="caution">
    <text evidence="2">The sequence shown here is derived from an EMBL/GenBank/DDBJ whole genome shotgun (WGS) entry which is preliminary data.</text>
</comment>
<gene>
    <name evidence="2" type="ORF">P1J78_22605</name>
</gene>
<keyword evidence="3" id="KW-1185">Reference proteome</keyword>
<keyword evidence="1" id="KW-1133">Transmembrane helix</keyword>
<sequence length="304" mass="33303">MYPYCPSSVAFAVVLAAVGVAVLIYFIHHIATSIRIETLLAQLAADGCASVDRLFPERLGHGPLHFENEPAAHRLPNDFDAGSGRVSPDASGYVQNIGMDALMKIATEHDLVLRIDTPPGRFVTDGDCMITAYPCDRVSDEIADSLRGVLVIGRDRSVSQDLEFAIRRIVELAQRSLSPGINDPTTALYCIDRLGEVFDRLSGRDLPSPIRYDETGQLRILTEVIAIEELACNAFSAIARYGTADVDVVRRLVDTMGKLSRSFSPAAREAIMTLNEQVLIASENNASLGFDRKALQELLRSQRK</sequence>
<dbReference type="RefSeq" id="WP_275569644.1">
    <property type="nucleotide sequence ID" value="NZ_JARGYC010000100.1"/>
</dbReference>
<accession>A0AAE3NX01</accession>
<keyword evidence="1" id="KW-0812">Transmembrane</keyword>
<feature type="transmembrane region" description="Helical" evidence="1">
    <location>
        <begin position="6"/>
        <end position="27"/>
    </location>
</feature>
<dbReference type="AlphaFoldDB" id="A0AAE3NX01"/>
<protein>
    <submittedName>
        <fullName evidence="2">DUF2254 domain-containing protein</fullName>
    </submittedName>
</protein>
<evidence type="ECO:0000313" key="2">
    <source>
        <dbReference type="EMBL" id="MDF0603526.1"/>
    </source>
</evidence>
<dbReference type="Proteomes" id="UP001220964">
    <property type="component" value="Unassembled WGS sequence"/>
</dbReference>
<evidence type="ECO:0000313" key="3">
    <source>
        <dbReference type="Proteomes" id="UP001220964"/>
    </source>
</evidence>
<dbReference type="InterPro" id="IPR018723">
    <property type="entry name" value="DUF2254_membrane"/>
</dbReference>
<evidence type="ECO:0000256" key="1">
    <source>
        <dbReference type="SAM" id="Phobius"/>
    </source>
</evidence>
<keyword evidence="1" id="KW-0472">Membrane</keyword>